<evidence type="ECO:0000313" key="2">
    <source>
        <dbReference type="EMBL" id="KAK7261300.1"/>
    </source>
</evidence>
<protein>
    <submittedName>
        <fullName evidence="2">Uncharacterized protein</fullName>
    </submittedName>
</protein>
<organism evidence="2 3">
    <name type="scientific">Crotalaria pallida</name>
    <name type="common">Smooth rattlebox</name>
    <name type="synonym">Crotalaria striata</name>
    <dbReference type="NCBI Taxonomy" id="3830"/>
    <lineage>
        <taxon>Eukaryota</taxon>
        <taxon>Viridiplantae</taxon>
        <taxon>Streptophyta</taxon>
        <taxon>Embryophyta</taxon>
        <taxon>Tracheophyta</taxon>
        <taxon>Spermatophyta</taxon>
        <taxon>Magnoliopsida</taxon>
        <taxon>eudicotyledons</taxon>
        <taxon>Gunneridae</taxon>
        <taxon>Pentapetalae</taxon>
        <taxon>rosids</taxon>
        <taxon>fabids</taxon>
        <taxon>Fabales</taxon>
        <taxon>Fabaceae</taxon>
        <taxon>Papilionoideae</taxon>
        <taxon>50 kb inversion clade</taxon>
        <taxon>genistoids sensu lato</taxon>
        <taxon>core genistoids</taxon>
        <taxon>Crotalarieae</taxon>
        <taxon>Crotalaria</taxon>
    </lineage>
</organism>
<feature type="compositionally biased region" description="Basic and acidic residues" evidence="1">
    <location>
        <begin position="78"/>
        <end position="101"/>
    </location>
</feature>
<evidence type="ECO:0000313" key="3">
    <source>
        <dbReference type="Proteomes" id="UP001372338"/>
    </source>
</evidence>
<dbReference type="Proteomes" id="UP001372338">
    <property type="component" value="Unassembled WGS sequence"/>
</dbReference>
<dbReference type="AlphaFoldDB" id="A0AAN9EU91"/>
<reference evidence="2 3" key="1">
    <citation type="submission" date="2024-01" db="EMBL/GenBank/DDBJ databases">
        <title>The genomes of 5 underutilized Papilionoideae crops provide insights into root nodulation and disease resistanc.</title>
        <authorList>
            <person name="Yuan L."/>
        </authorList>
    </citation>
    <scope>NUCLEOTIDE SEQUENCE [LARGE SCALE GENOMIC DNA]</scope>
    <source>
        <strain evidence="2">ZHUSHIDOU_FW_LH</strain>
        <tissue evidence="2">Leaf</tissue>
    </source>
</reference>
<gene>
    <name evidence="2" type="ORF">RIF29_27609</name>
</gene>
<keyword evidence="3" id="KW-1185">Reference proteome</keyword>
<name>A0AAN9EU91_CROPI</name>
<evidence type="ECO:0000256" key="1">
    <source>
        <dbReference type="SAM" id="MobiDB-lite"/>
    </source>
</evidence>
<feature type="region of interest" description="Disordered" evidence="1">
    <location>
        <begin position="78"/>
        <end position="124"/>
    </location>
</feature>
<proteinExistence type="predicted"/>
<dbReference type="EMBL" id="JAYWIO010000005">
    <property type="protein sequence ID" value="KAK7261300.1"/>
    <property type="molecule type" value="Genomic_DNA"/>
</dbReference>
<sequence length="124" mass="14942">MVRLDAASFMVVKVIDGGARTRDGGEGKHDSRVRERNDGGCQLLQGFDSMIRTRWWWLALRPHWRRFHHGWRRLDLRDEESHEEEREPRKEKENEAEERGQRWWPSQAESGRPKERVSGWLRRP</sequence>
<comment type="caution">
    <text evidence="2">The sequence shown here is derived from an EMBL/GenBank/DDBJ whole genome shotgun (WGS) entry which is preliminary data.</text>
</comment>
<accession>A0AAN9EU91</accession>